<name>A0A9P7DEQ2_9AGAM</name>
<protein>
    <submittedName>
        <fullName evidence="1">Uncharacterized protein</fullName>
    </submittedName>
</protein>
<accession>A0A9P7DEQ2</accession>
<dbReference type="Proteomes" id="UP000719766">
    <property type="component" value="Unassembled WGS sequence"/>
</dbReference>
<evidence type="ECO:0000313" key="1">
    <source>
        <dbReference type="EMBL" id="KAG1789902.1"/>
    </source>
</evidence>
<organism evidence="1 2">
    <name type="scientific">Suillus plorans</name>
    <dbReference type="NCBI Taxonomy" id="116603"/>
    <lineage>
        <taxon>Eukaryota</taxon>
        <taxon>Fungi</taxon>
        <taxon>Dikarya</taxon>
        <taxon>Basidiomycota</taxon>
        <taxon>Agaricomycotina</taxon>
        <taxon>Agaricomycetes</taxon>
        <taxon>Agaricomycetidae</taxon>
        <taxon>Boletales</taxon>
        <taxon>Suillineae</taxon>
        <taxon>Suillaceae</taxon>
        <taxon>Suillus</taxon>
    </lineage>
</organism>
<comment type="caution">
    <text evidence="1">The sequence shown here is derived from an EMBL/GenBank/DDBJ whole genome shotgun (WGS) entry which is preliminary data.</text>
</comment>
<dbReference type="OrthoDB" id="2658589at2759"/>
<proteinExistence type="predicted"/>
<gene>
    <name evidence="1" type="ORF">HD556DRAFT_1243200</name>
</gene>
<dbReference type="EMBL" id="JABBWE010000055">
    <property type="protein sequence ID" value="KAG1789902.1"/>
    <property type="molecule type" value="Genomic_DNA"/>
</dbReference>
<reference evidence="1" key="1">
    <citation type="journal article" date="2020" name="New Phytol.">
        <title>Comparative genomics reveals dynamic genome evolution in host specialist ectomycorrhizal fungi.</title>
        <authorList>
            <person name="Lofgren L.A."/>
            <person name="Nguyen N.H."/>
            <person name="Vilgalys R."/>
            <person name="Ruytinx J."/>
            <person name="Liao H.L."/>
            <person name="Branco S."/>
            <person name="Kuo A."/>
            <person name="LaButti K."/>
            <person name="Lipzen A."/>
            <person name="Andreopoulos W."/>
            <person name="Pangilinan J."/>
            <person name="Riley R."/>
            <person name="Hundley H."/>
            <person name="Na H."/>
            <person name="Barry K."/>
            <person name="Grigoriev I.V."/>
            <person name="Stajich J.E."/>
            <person name="Kennedy P.G."/>
        </authorList>
    </citation>
    <scope>NUCLEOTIDE SEQUENCE</scope>
    <source>
        <strain evidence="1">S12</strain>
    </source>
</reference>
<dbReference type="AlphaFoldDB" id="A0A9P7DEQ2"/>
<evidence type="ECO:0000313" key="2">
    <source>
        <dbReference type="Proteomes" id="UP000719766"/>
    </source>
</evidence>
<dbReference type="RefSeq" id="XP_041156921.1">
    <property type="nucleotide sequence ID" value="XM_041298349.1"/>
</dbReference>
<sequence length="217" mass="24770">MELRTYSLGYKPPTFSAVYADYVVYEQYRHEFMNQPRARAALLHKGLVWRLALHSIGFDALPSVLDGISREAVPFGLMLSIDGQTNFDDELSEEEVDFICGTYYIYDNAGNVGKISWWPRPQAWATSGLNVGFWSTRCEHWFQKRLDNIRDGVSRNRHLSTNDVNGPMTNSQWKTSIKFNTGTNKMRKNVHATCCSFLATKANGKNIFLLSLSLAHF</sequence>
<dbReference type="GeneID" id="64592113"/>
<keyword evidence="2" id="KW-1185">Reference proteome</keyword>